<reference evidence="2 3" key="1">
    <citation type="submission" date="2019-06" db="EMBL/GenBank/DDBJ databases">
        <title>Whole genome shotgun sequence of Streptomyces cacaoi subsp. cacaoi NBRC 12748.</title>
        <authorList>
            <person name="Hosoyama A."/>
            <person name="Uohara A."/>
            <person name="Ohji S."/>
            <person name="Ichikawa N."/>
        </authorList>
    </citation>
    <scope>NUCLEOTIDE SEQUENCE [LARGE SCALE GENOMIC DNA]</scope>
    <source>
        <strain evidence="2 3">NBRC 12748</strain>
    </source>
</reference>
<dbReference type="AlphaFoldDB" id="A0A4Y3R8U5"/>
<name>A0A4Y3R8U5_STRCI</name>
<evidence type="ECO:0000313" key="3">
    <source>
        <dbReference type="Proteomes" id="UP000319210"/>
    </source>
</evidence>
<accession>A0A4Y3R8U5</accession>
<organism evidence="2 3">
    <name type="scientific">Streptomyces cacaoi</name>
    <dbReference type="NCBI Taxonomy" id="1898"/>
    <lineage>
        <taxon>Bacteria</taxon>
        <taxon>Bacillati</taxon>
        <taxon>Actinomycetota</taxon>
        <taxon>Actinomycetes</taxon>
        <taxon>Kitasatosporales</taxon>
        <taxon>Streptomycetaceae</taxon>
        <taxon>Streptomyces</taxon>
    </lineage>
</organism>
<protein>
    <recommendedName>
        <fullName evidence="1">DUF397 domain-containing protein</fullName>
    </recommendedName>
</protein>
<sequence>MTGCTRTDEKSGLTWWKSSHSGGEQGQCVEIAQTTSAIHVRDSKDPAGPALLCAPEAFQAFVSAARCGIFGN</sequence>
<keyword evidence="3" id="KW-1185">Reference proteome</keyword>
<feature type="domain" description="DUF397" evidence="1">
    <location>
        <begin position="13"/>
        <end position="66"/>
    </location>
</feature>
<evidence type="ECO:0000313" key="2">
    <source>
        <dbReference type="EMBL" id="GEB53789.1"/>
    </source>
</evidence>
<evidence type="ECO:0000259" key="1">
    <source>
        <dbReference type="Pfam" id="PF04149"/>
    </source>
</evidence>
<dbReference type="OrthoDB" id="4562195at2"/>
<dbReference type="Proteomes" id="UP000319210">
    <property type="component" value="Unassembled WGS sequence"/>
</dbReference>
<dbReference type="Pfam" id="PF04149">
    <property type="entry name" value="DUF397"/>
    <property type="match status" value="1"/>
</dbReference>
<gene>
    <name evidence="2" type="ORF">SCA03_63400</name>
</gene>
<comment type="caution">
    <text evidence="2">The sequence shown here is derived from an EMBL/GenBank/DDBJ whole genome shotgun (WGS) entry which is preliminary data.</text>
</comment>
<dbReference type="RefSeq" id="WP_086815215.1">
    <property type="nucleotide sequence ID" value="NZ_BJMM01000063.1"/>
</dbReference>
<proteinExistence type="predicted"/>
<dbReference type="EMBL" id="BJMM01000063">
    <property type="protein sequence ID" value="GEB53789.1"/>
    <property type="molecule type" value="Genomic_DNA"/>
</dbReference>
<dbReference type="InterPro" id="IPR007278">
    <property type="entry name" value="DUF397"/>
</dbReference>